<evidence type="ECO:0000313" key="2">
    <source>
        <dbReference type="Proteomes" id="UP000619743"/>
    </source>
</evidence>
<dbReference type="Proteomes" id="UP000619743">
    <property type="component" value="Unassembled WGS sequence"/>
</dbReference>
<reference evidence="2" key="1">
    <citation type="journal article" date="2019" name="Int. J. Syst. Evol. Microbiol.">
        <title>The Global Catalogue of Microorganisms (GCM) 10K type strain sequencing project: providing services to taxonomists for standard genome sequencing and annotation.</title>
        <authorList>
            <consortium name="The Broad Institute Genomics Platform"/>
            <consortium name="The Broad Institute Genome Sequencing Center for Infectious Disease"/>
            <person name="Wu L."/>
            <person name="Ma J."/>
        </authorList>
    </citation>
    <scope>NUCLEOTIDE SEQUENCE [LARGE SCALE GENOMIC DNA]</scope>
    <source>
        <strain evidence="2">CGMCC 1.10130</strain>
    </source>
</reference>
<proteinExistence type="predicted"/>
<sequence>MSDLKYLVSIKGENFRLDLDEFPELVEFEVDLTIVAEDEESAEIFALEAVRNSPKLQKLMLTEEAKKPIIQVIDITRRPWWARQTKDLEFNFSNASR</sequence>
<name>A0A8J2XMS4_9GAMM</name>
<protein>
    <submittedName>
        <fullName evidence="1">Uncharacterized protein</fullName>
    </submittedName>
</protein>
<accession>A0A8J2XMS4</accession>
<gene>
    <name evidence="1" type="ORF">GCM10011369_05730</name>
</gene>
<comment type="caution">
    <text evidence="1">The sequence shown here is derived from an EMBL/GenBank/DDBJ whole genome shotgun (WGS) entry which is preliminary data.</text>
</comment>
<keyword evidence="2" id="KW-1185">Reference proteome</keyword>
<dbReference type="EMBL" id="BMDX01000002">
    <property type="protein sequence ID" value="GGA66947.1"/>
    <property type="molecule type" value="Genomic_DNA"/>
</dbReference>
<dbReference type="AlphaFoldDB" id="A0A8J2XMS4"/>
<organism evidence="1 2">
    <name type="scientific">Neiella marina</name>
    <dbReference type="NCBI Taxonomy" id="508461"/>
    <lineage>
        <taxon>Bacteria</taxon>
        <taxon>Pseudomonadati</taxon>
        <taxon>Pseudomonadota</taxon>
        <taxon>Gammaproteobacteria</taxon>
        <taxon>Alteromonadales</taxon>
        <taxon>Echinimonadaceae</taxon>
        <taxon>Neiella</taxon>
    </lineage>
</organism>
<evidence type="ECO:0000313" key="1">
    <source>
        <dbReference type="EMBL" id="GGA66947.1"/>
    </source>
</evidence>